<dbReference type="Gene3D" id="3.10.129.10">
    <property type="entry name" value="Hotdog Thioesterase"/>
    <property type="match status" value="1"/>
</dbReference>
<evidence type="ECO:0000313" key="4">
    <source>
        <dbReference type="EMBL" id="KAF2487169.1"/>
    </source>
</evidence>
<dbReference type="SUPFAM" id="SSF54637">
    <property type="entry name" value="Thioesterase/thiol ester dehydrase-isomerase"/>
    <property type="match status" value="1"/>
</dbReference>
<proteinExistence type="inferred from homology"/>
<dbReference type="GeneID" id="54477323"/>
<dbReference type="GO" id="GO:0047617">
    <property type="term" value="F:fatty acyl-CoA hydrolase activity"/>
    <property type="evidence" value="ECO:0007669"/>
    <property type="project" value="InterPro"/>
</dbReference>
<evidence type="ECO:0000256" key="2">
    <source>
        <dbReference type="ARBA" id="ARBA00022801"/>
    </source>
</evidence>
<keyword evidence="2" id="KW-0378">Hydrolase</keyword>
<protein>
    <submittedName>
        <fullName evidence="4">HotDog domain-containing protein</fullName>
    </submittedName>
</protein>
<dbReference type="EMBL" id="MU001631">
    <property type="protein sequence ID" value="KAF2487169.1"/>
    <property type="molecule type" value="Genomic_DNA"/>
</dbReference>
<dbReference type="InterPro" id="IPR029069">
    <property type="entry name" value="HotDog_dom_sf"/>
</dbReference>
<accession>A0A6A6Q551</accession>
<dbReference type="OrthoDB" id="46529at2759"/>
<dbReference type="PANTHER" id="PTHR21660">
    <property type="entry name" value="THIOESTERASE SUPERFAMILY MEMBER-RELATED"/>
    <property type="match status" value="1"/>
</dbReference>
<keyword evidence="5" id="KW-1185">Reference proteome</keyword>
<dbReference type="InterPro" id="IPR003736">
    <property type="entry name" value="PAAI_dom"/>
</dbReference>
<reference evidence="4" key="1">
    <citation type="journal article" date="2020" name="Stud. Mycol.">
        <title>101 Dothideomycetes genomes: a test case for predicting lifestyles and emergence of pathogens.</title>
        <authorList>
            <person name="Haridas S."/>
            <person name="Albert R."/>
            <person name="Binder M."/>
            <person name="Bloem J."/>
            <person name="Labutti K."/>
            <person name="Salamov A."/>
            <person name="Andreopoulos B."/>
            <person name="Baker S."/>
            <person name="Barry K."/>
            <person name="Bills G."/>
            <person name="Bluhm B."/>
            <person name="Cannon C."/>
            <person name="Castanera R."/>
            <person name="Culley D."/>
            <person name="Daum C."/>
            <person name="Ezra D."/>
            <person name="Gonzalez J."/>
            <person name="Henrissat B."/>
            <person name="Kuo A."/>
            <person name="Liang C."/>
            <person name="Lipzen A."/>
            <person name="Lutzoni F."/>
            <person name="Magnuson J."/>
            <person name="Mondo S."/>
            <person name="Nolan M."/>
            <person name="Ohm R."/>
            <person name="Pangilinan J."/>
            <person name="Park H.-J."/>
            <person name="Ramirez L."/>
            <person name="Alfaro M."/>
            <person name="Sun H."/>
            <person name="Tritt A."/>
            <person name="Yoshinaga Y."/>
            <person name="Zwiers L.-H."/>
            <person name="Turgeon B."/>
            <person name="Goodwin S."/>
            <person name="Spatafora J."/>
            <person name="Crous P."/>
            <person name="Grigoriev I."/>
        </authorList>
    </citation>
    <scope>NUCLEOTIDE SEQUENCE</scope>
    <source>
        <strain evidence="4">CBS 113389</strain>
    </source>
</reference>
<evidence type="ECO:0000259" key="3">
    <source>
        <dbReference type="Pfam" id="PF03061"/>
    </source>
</evidence>
<name>A0A6A6Q551_9PEZI</name>
<gene>
    <name evidence="4" type="ORF">BDY17DRAFT_319729</name>
</gene>
<dbReference type="PANTHER" id="PTHR21660:SF11">
    <property type="entry name" value="FAMILY PROTEIN, PUTATIVE (AFU_ORTHOLOGUE AFUA_4G04355)-RELATED"/>
    <property type="match status" value="1"/>
</dbReference>
<evidence type="ECO:0000313" key="5">
    <source>
        <dbReference type="Proteomes" id="UP000799767"/>
    </source>
</evidence>
<dbReference type="InterPro" id="IPR006683">
    <property type="entry name" value="Thioestr_dom"/>
</dbReference>
<feature type="domain" description="Thioesterase" evidence="3">
    <location>
        <begin position="67"/>
        <end position="136"/>
    </location>
</feature>
<organism evidence="4 5">
    <name type="scientific">Neohortaea acidophila</name>
    <dbReference type="NCBI Taxonomy" id="245834"/>
    <lineage>
        <taxon>Eukaryota</taxon>
        <taxon>Fungi</taxon>
        <taxon>Dikarya</taxon>
        <taxon>Ascomycota</taxon>
        <taxon>Pezizomycotina</taxon>
        <taxon>Dothideomycetes</taxon>
        <taxon>Dothideomycetidae</taxon>
        <taxon>Mycosphaerellales</taxon>
        <taxon>Teratosphaeriaceae</taxon>
        <taxon>Neohortaea</taxon>
    </lineage>
</organism>
<dbReference type="NCBIfam" id="TIGR00369">
    <property type="entry name" value="unchar_dom_1"/>
    <property type="match status" value="1"/>
</dbReference>
<dbReference type="AlphaFoldDB" id="A0A6A6Q551"/>
<sequence length="163" mass="17333">MSTQPAPQPQTPNKTPEHHHLELLLTTKLPQSPIYAFLLTPLHITSATRNHFTARLPLSPAHLNSAGSLHGSVSATIVDWAGGMAIATHDLRSSTGVSVDIHVSYQSGAKLGETVEIEGVVERVGGNLAFTRVGIYGVEEGDGRRGRLVASGTHTKFVRGTGR</sequence>
<dbReference type="CDD" id="cd03443">
    <property type="entry name" value="PaaI_thioesterase"/>
    <property type="match status" value="1"/>
</dbReference>
<dbReference type="RefSeq" id="XP_033593738.1">
    <property type="nucleotide sequence ID" value="XM_033736321.1"/>
</dbReference>
<comment type="similarity">
    <text evidence="1">Belongs to the thioesterase PaaI family.</text>
</comment>
<evidence type="ECO:0000256" key="1">
    <source>
        <dbReference type="ARBA" id="ARBA00008324"/>
    </source>
</evidence>
<dbReference type="Pfam" id="PF03061">
    <property type="entry name" value="4HBT"/>
    <property type="match status" value="1"/>
</dbReference>
<dbReference type="InterPro" id="IPR039298">
    <property type="entry name" value="ACOT13"/>
</dbReference>
<dbReference type="Proteomes" id="UP000799767">
    <property type="component" value="Unassembled WGS sequence"/>
</dbReference>